<evidence type="ECO:0000256" key="7">
    <source>
        <dbReference type="ARBA" id="ARBA00023237"/>
    </source>
</evidence>
<reference evidence="13 14" key="1">
    <citation type="submission" date="2014-06" db="EMBL/GenBank/DDBJ databases">
        <title>Whole Genome Sequences of Three Symbiotic Endozoicomonas Bacteria.</title>
        <authorList>
            <person name="Neave M.J."/>
            <person name="Apprill A."/>
            <person name="Voolstra C.R."/>
        </authorList>
    </citation>
    <scope>NUCLEOTIDE SEQUENCE [LARGE SCALE GENOMIC DNA]</scope>
    <source>
        <strain evidence="13 14">DSM 25634</strain>
    </source>
</reference>
<dbReference type="InterPro" id="IPR012910">
    <property type="entry name" value="Plug_dom"/>
</dbReference>
<feature type="domain" description="TonB-dependent receptor plug" evidence="12">
    <location>
        <begin position="52"/>
        <end position="166"/>
    </location>
</feature>
<organism evidence="13 14">
    <name type="scientific">Endozoicomonas numazuensis</name>
    <dbReference type="NCBI Taxonomy" id="1137799"/>
    <lineage>
        <taxon>Bacteria</taxon>
        <taxon>Pseudomonadati</taxon>
        <taxon>Pseudomonadota</taxon>
        <taxon>Gammaproteobacteria</taxon>
        <taxon>Oceanospirillales</taxon>
        <taxon>Endozoicomonadaceae</taxon>
        <taxon>Endozoicomonas</taxon>
    </lineage>
</organism>
<dbReference type="PANTHER" id="PTHR47234">
    <property type="match status" value="1"/>
</dbReference>
<evidence type="ECO:0000313" key="13">
    <source>
        <dbReference type="EMBL" id="KEQ17635.1"/>
    </source>
</evidence>
<evidence type="ECO:0000259" key="12">
    <source>
        <dbReference type="Pfam" id="PF07715"/>
    </source>
</evidence>
<dbReference type="InterPro" id="IPR037066">
    <property type="entry name" value="Plug_dom_sf"/>
</dbReference>
<dbReference type="InterPro" id="IPR000531">
    <property type="entry name" value="Beta-barrel_TonB"/>
</dbReference>
<keyword evidence="4 8" id="KW-0812">Transmembrane</keyword>
<keyword evidence="13" id="KW-0675">Receptor</keyword>
<evidence type="ECO:0000256" key="1">
    <source>
        <dbReference type="ARBA" id="ARBA00004571"/>
    </source>
</evidence>
<keyword evidence="5 9" id="KW-0798">TonB box</keyword>
<evidence type="ECO:0000313" key="14">
    <source>
        <dbReference type="Proteomes" id="UP000028073"/>
    </source>
</evidence>
<feature type="signal peptide" evidence="10">
    <location>
        <begin position="1"/>
        <end position="26"/>
    </location>
</feature>
<keyword evidence="10" id="KW-0732">Signal</keyword>
<dbReference type="GO" id="GO:0009279">
    <property type="term" value="C:cell outer membrane"/>
    <property type="evidence" value="ECO:0007669"/>
    <property type="project" value="UniProtKB-SubCell"/>
</dbReference>
<dbReference type="Pfam" id="PF00593">
    <property type="entry name" value="TonB_dep_Rec_b-barrel"/>
    <property type="match status" value="1"/>
</dbReference>
<proteinExistence type="inferred from homology"/>
<dbReference type="Gene3D" id="2.170.130.10">
    <property type="entry name" value="TonB-dependent receptor, plug domain"/>
    <property type="match status" value="1"/>
</dbReference>
<dbReference type="CDD" id="cd01347">
    <property type="entry name" value="ligand_gated_channel"/>
    <property type="match status" value="1"/>
</dbReference>
<name>A0A081NGR2_9GAMM</name>
<dbReference type="Gene3D" id="2.40.170.20">
    <property type="entry name" value="TonB-dependent receptor, beta-barrel domain"/>
    <property type="match status" value="1"/>
</dbReference>
<comment type="caution">
    <text evidence="13">The sequence shown here is derived from an EMBL/GenBank/DDBJ whole genome shotgun (WGS) entry which is preliminary data.</text>
</comment>
<evidence type="ECO:0000259" key="11">
    <source>
        <dbReference type="Pfam" id="PF00593"/>
    </source>
</evidence>
<keyword evidence="2 8" id="KW-0813">Transport</keyword>
<dbReference type="SUPFAM" id="SSF56935">
    <property type="entry name" value="Porins"/>
    <property type="match status" value="1"/>
</dbReference>
<dbReference type="Pfam" id="PF07715">
    <property type="entry name" value="Plug"/>
    <property type="match status" value="1"/>
</dbReference>
<evidence type="ECO:0000256" key="4">
    <source>
        <dbReference type="ARBA" id="ARBA00022692"/>
    </source>
</evidence>
<comment type="subcellular location">
    <subcellularLocation>
        <location evidence="1 8">Cell outer membrane</location>
        <topology evidence="1 8">Multi-pass membrane protein</topology>
    </subcellularLocation>
</comment>
<protein>
    <submittedName>
        <fullName evidence="13">TonB-dependent receptor</fullName>
    </submittedName>
</protein>
<dbReference type="EMBL" id="JOKH01000003">
    <property type="protein sequence ID" value="KEQ17635.1"/>
    <property type="molecule type" value="Genomic_DNA"/>
</dbReference>
<evidence type="ECO:0000256" key="6">
    <source>
        <dbReference type="ARBA" id="ARBA00023136"/>
    </source>
</evidence>
<dbReference type="PANTHER" id="PTHR47234:SF1">
    <property type="entry name" value="TONB-DEPENDENT RECEPTOR"/>
    <property type="match status" value="1"/>
</dbReference>
<keyword evidence="14" id="KW-1185">Reference proteome</keyword>
<keyword evidence="7 8" id="KW-0998">Cell outer membrane</keyword>
<dbReference type="Proteomes" id="UP000028073">
    <property type="component" value="Unassembled WGS sequence"/>
</dbReference>
<accession>A0A081NGR2</accession>
<dbReference type="PROSITE" id="PS52016">
    <property type="entry name" value="TONB_DEPENDENT_REC_3"/>
    <property type="match status" value="1"/>
</dbReference>
<evidence type="ECO:0000256" key="2">
    <source>
        <dbReference type="ARBA" id="ARBA00022448"/>
    </source>
</evidence>
<evidence type="ECO:0000256" key="9">
    <source>
        <dbReference type="RuleBase" id="RU003357"/>
    </source>
</evidence>
<evidence type="ECO:0000256" key="8">
    <source>
        <dbReference type="PROSITE-ProRule" id="PRU01360"/>
    </source>
</evidence>
<feature type="domain" description="TonB-dependent receptor-like beta-barrel" evidence="11">
    <location>
        <begin position="379"/>
        <end position="834"/>
    </location>
</feature>
<keyword evidence="6 8" id="KW-0472">Membrane</keyword>
<evidence type="ECO:0000256" key="5">
    <source>
        <dbReference type="ARBA" id="ARBA00023077"/>
    </source>
</evidence>
<dbReference type="STRING" id="1137799.GZ78_18095"/>
<sequence length="871" mass="94412">MFRRTALSTAVVVAMGASAGSTMAIAEEQEVEKLEKIQVTGSRISRVDVEGASPVTVISADDIETRGYTDIFEALNSLNQNTGGSLNQQNAFTFTPTAQAVNLRGLGVGRSLILIDGKRLPMFPLGANGDTSFADLGQIPVAAVERIEVLTDGASAIYGSDAISGVVNVILKKDYEGVEIKARAGDAHDGGYANGRVELLAGTSTERSRVTFVAQIQGNEMLRNKDRDWADSDMSDRSQLAAYSSYGASFEADDSRIFTPSDCQAVVGGNGVDRSDGKCGYNRSAHRTLKPENESYDLMTNFEFDLSEDITAFTRLRLGQKETLAYFEPNAYDVELAATDPGNPTFGTSDPVKGEYTRRMVEFGERQSGADSQYYGGFAGLNGLLMDEYDWEMSVGYTKQKVETSSPEIIQAELDAMVKSGELNLFERIPQSVVDRISGKSTTDAESSILSYTASLSGDLFELPSGTAGFATFAEINKTKYEDKRDQGTLDGIYVGSGGTSGGGKRTQVGVGAEVLVPVVDKVEVTLAARYDDYKDDSNTGSAVTPKVSFTYRPVDEVLVRGSWGKSFRAPDMQRLFGAGVNAFNDSLDPTYCDAYVGTEEGRKVACGTQYFDVVTGANKELEEETGTNYSFGVVWEAADNLTLSADWYKIELKDLVVDPELGRVIADPSRYAGAQVIRNAPAEGQTVGTIDTVIYGPVNQAGETVEGVDASVRYTFPETKYGEFNTQFSVTHLIKRETQTSDTDPVKDVTEYEPGVQSTLSLGWAYQNLSANLFLKYRSSFCSGFANDYYFTDCDAAKDAGYETKVGSMTTVNLSGKYRFNENASIGFGITNIGDVTPPADPLEAFSPFYAIDYDNPVGRTYYIEGSYKF</sequence>
<dbReference type="OrthoDB" id="9805434at2"/>
<dbReference type="InterPro" id="IPR039426">
    <property type="entry name" value="TonB-dep_rcpt-like"/>
</dbReference>
<evidence type="ECO:0000256" key="10">
    <source>
        <dbReference type="SAM" id="SignalP"/>
    </source>
</evidence>
<keyword evidence="3 8" id="KW-1134">Transmembrane beta strand</keyword>
<comment type="similarity">
    <text evidence="8 9">Belongs to the TonB-dependent receptor family.</text>
</comment>
<dbReference type="eggNOG" id="COG1629">
    <property type="taxonomic scope" value="Bacteria"/>
</dbReference>
<evidence type="ECO:0000256" key="3">
    <source>
        <dbReference type="ARBA" id="ARBA00022452"/>
    </source>
</evidence>
<feature type="chain" id="PRO_5001760779" evidence="10">
    <location>
        <begin position="27"/>
        <end position="871"/>
    </location>
</feature>
<gene>
    <name evidence="13" type="ORF">GZ78_18095</name>
</gene>
<dbReference type="AlphaFoldDB" id="A0A081NGR2"/>
<dbReference type="InterPro" id="IPR036942">
    <property type="entry name" value="Beta-barrel_TonB_sf"/>
</dbReference>